<dbReference type="SUPFAM" id="SSF52172">
    <property type="entry name" value="CheY-like"/>
    <property type="match status" value="1"/>
</dbReference>
<sequence length="211" mass="24131">MKPVICFIDDSGFEHDLVKYEISPSAPDLEFVQAYTFAEAKNLLAAKTPSLFLLDLWGQDEDVVDPYLTPMDELKKKTADFPTIGQVYGGLDSFQGDINNEFLKRLFAIVDCWRKLFEDVCGRIGQNSRYGLFNLRQTRLHYPQIPAVFYTRKSLINDAAAMFKAGADGLFIKPTGYNDDETRRLTREYAPRLLNDLRKIMSPDVYPSHVL</sequence>
<evidence type="ECO:0000313" key="1">
    <source>
        <dbReference type="EMBL" id="MBC8176835.1"/>
    </source>
</evidence>
<dbReference type="AlphaFoldDB" id="A0A8J6MXT9"/>
<proteinExistence type="predicted"/>
<evidence type="ECO:0000313" key="2">
    <source>
        <dbReference type="Proteomes" id="UP000650524"/>
    </source>
</evidence>
<gene>
    <name evidence="1" type="ORF">H8E19_05475</name>
</gene>
<reference evidence="1 2" key="1">
    <citation type="submission" date="2020-08" db="EMBL/GenBank/DDBJ databases">
        <title>Bridging the membrane lipid divide: bacteria of the FCB group superphylum have the potential to synthesize archaeal ether lipids.</title>
        <authorList>
            <person name="Villanueva L."/>
            <person name="Von Meijenfeldt F.A.B."/>
            <person name="Westbye A.B."/>
            <person name="Yadav S."/>
            <person name="Hopmans E.C."/>
            <person name="Dutilh B.E."/>
            <person name="Sinninghe Damste J.S."/>
        </authorList>
    </citation>
    <scope>NUCLEOTIDE SEQUENCE [LARGE SCALE GENOMIC DNA]</scope>
    <source>
        <strain evidence="1">NIOZ-UU27</strain>
    </source>
</reference>
<protein>
    <submittedName>
        <fullName evidence="1">Uncharacterized protein</fullName>
    </submittedName>
</protein>
<dbReference type="Gene3D" id="3.40.50.2300">
    <property type="match status" value="1"/>
</dbReference>
<name>A0A8J6MXT9_9DELT</name>
<accession>A0A8J6MXT9</accession>
<comment type="caution">
    <text evidence="1">The sequence shown here is derived from an EMBL/GenBank/DDBJ whole genome shotgun (WGS) entry which is preliminary data.</text>
</comment>
<dbReference type="Proteomes" id="UP000650524">
    <property type="component" value="Unassembled WGS sequence"/>
</dbReference>
<dbReference type="EMBL" id="JACNJD010000166">
    <property type="protein sequence ID" value="MBC8176835.1"/>
    <property type="molecule type" value="Genomic_DNA"/>
</dbReference>
<organism evidence="1 2">
    <name type="scientific">Candidatus Desulfacyla euxinica</name>
    <dbReference type="NCBI Taxonomy" id="2841693"/>
    <lineage>
        <taxon>Bacteria</taxon>
        <taxon>Deltaproteobacteria</taxon>
        <taxon>Candidatus Desulfacyla</taxon>
    </lineage>
</organism>
<dbReference type="InterPro" id="IPR011006">
    <property type="entry name" value="CheY-like_superfamily"/>
</dbReference>